<reference evidence="3 4" key="1">
    <citation type="submission" date="2016-04" db="EMBL/GenBank/DDBJ databases">
        <title>Chloroflexus islandicus sp. nov., a thermophilic filamentous anoxygenic phototrophic bacterium from geyser Strokkur (Iceland).</title>
        <authorList>
            <person name="Gaisin V.A."/>
            <person name="Kalashnikov A.M."/>
            <person name="Sukhacheva M.V."/>
            <person name="Grouzdev D.S."/>
            <person name="Ivanov T.M."/>
            <person name="Kuznetsov B."/>
            <person name="Gorlenko V.M."/>
        </authorList>
    </citation>
    <scope>NUCLEOTIDE SEQUENCE [LARGE SCALE GENOMIC DNA]</scope>
    <source>
        <strain evidence="4">isl-2</strain>
    </source>
</reference>
<dbReference type="InterPro" id="IPR020422">
    <property type="entry name" value="TYR_PHOSPHATASE_DUAL_dom"/>
</dbReference>
<dbReference type="OrthoDB" id="9806482at2"/>
<dbReference type="Pfam" id="PF00782">
    <property type="entry name" value="DSPc"/>
    <property type="match status" value="1"/>
</dbReference>
<dbReference type="InterPro" id="IPR000387">
    <property type="entry name" value="Tyr_Pase_dom"/>
</dbReference>
<name>A0A178M962_9CHLR</name>
<dbReference type="AlphaFoldDB" id="A0A178M962"/>
<proteinExistence type="predicted"/>
<feature type="domain" description="Tyrosine-protein phosphatase" evidence="1">
    <location>
        <begin position="20"/>
        <end position="162"/>
    </location>
</feature>
<keyword evidence="4" id="KW-1185">Reference proteome</keyword>
<evidence type="ECO:0000259" key="1">
    <source>
        <dbReference type="PROSITE" id="PS50054"/>
    </source>
</evidence>
<dbReference type="RefSeq" id="WP_066787736.1">
    <property type="nucleotide sequence ID" value="NZ_LWQS01000056.1"/>
</dbReference>
<comment type="caution">
    <text evidence="3">The sequence shown here is derived from an EMBL/GenBank/DDBJ whole genome shotgun (WGS) entry which is preliminary data.</text>
</comment>
<dbReference type="PANTHER" id="PTHR23339">
    <property type="entry name" value="TYROSINE SPECIFIC PROTEIN PHOSPHATASE AND DUAL SPECIFICITY PROTEIN PHOSPHATASE"/>
    <property type="match status" value="1"/>
</dbReference>
<dbReference type="InterPro" id="IPR000340">
    <property type="entry name" value="Dual-sp_phosphatase_cat-dom"/>
</dbReference>
<evidence type="ECO:0000313" key="3">
    <source>
        <dbReference type="EMBL" id="OAN45300.1"/>
    </source>
</evidence>
<dbReference type="PROSITE" id="PS50054">
    <property type="entry name" value="TYR_PHOSPHATASE_DUAL"/>
    <property type="match status" value="1"/>
</dbReference>
<evidence type="ECO:0000313" key="4">
    <source>
        <dbReference type="Proteomes" id="UP000078287"/>
    </source>
</evidence>
<dbReference type="SUPFAM" id="SSF52799">
    <property type="entry name" value="(Phosphotyrosine protein) phosphatases II"/>
    <property type="match status" value="1"/>
</dbReference>
<gene>
    <name evidence="3" type="ORF">A6A03_14930</name>
</gene>
<dbReference type="EMBL" id="LWQS01000056">
    <property type="protein sequence ID" value="OAN45300.1"/>
    <property type="molecule type" value="Genomic_DNA"/>
</dbReference>
<evidence type="ECO:0000259" key="2">
    <source>
        <dbReference type="PROSITE" id="PS50056"/>
    </source>
</evidence>
<organism evidence="3 4">
    <name type="scientific">Chloroflexus islandicus</name>
    <dbReference type="NCBI Taxonomy" id="1707952"/>
    <lineage>
        <taxon>Bacteria</taxon>
        <taxon>Bacillati</taxon>
        <taxon>Chloroflexota</taxon>
        <taxon>Chloroflexia</taxon>
        <taxon>Chloroflexales</taxon>
        <taxon>Chloroflexineae</taxon>
        <taxon>Chloroflexaceae</taxon>
        <taxon>Chloroflexus</taxon>
    </lineage>
</organism>
<feature type="domain" description="Tyrosine specific protein phosphatases" evidence="2">
    <location>
        <begin position="83"/>
        <end position="151"/>
    </location>
</feature>
<accession>A0A178M962</accession>
<dbReference type="Gene3D" id="3.90.190.10">
    <property type="entry name" value="Protein tyrosine phosphatase superfamily"/>
    <property type="match status" value="1"/>
</dbReference>
<dbReference type="InterPro" id="IPR050561">
    <property type="entry name" value="PTP"/>
</dbReference>
<dbReference type="CDD" id="cd14498">
    <property type="entry name" value="DSP"/>
    <property type="match status" value="1"/>
</dbReference>
<sequence length="175" mass="19822">MFNRVRQYFSTQWQRFFGLNITPITPMLFVGGQFHPQQWPAIYALGVRAVLSLQAERADVFSGPLPTRSLRLLVPDFHPPTIEQLDEGVHFMAHAIGDGLPVFVHCHAGVGRAPMMAAAYLMARHGLDHRAALATLRIARPIIRPNRRQLGRLREYERLLRQRRQGSRATPPAGD</sequence>
<dbReference type="STRING" id="1707952.A6A03_14930"/>
<dbReference type="InterPro" id="IPR029021">
    <property type="entry name" value="Prot-tyrosine_phosphatase-like"/>
</dbReference>
<dbReference type="SMART" id="SM00195">
    <property type="entry name" value="DSPc"/>
    <property type="match status" value="1"/>
</dbReference>
<dbReference type="PROSITE" id="PS50056">
    <property type="entry name" value="TYR_PHOSPHATASE_2"/>
    <property type="match status" value="1"/>
</dbReference>
<dbReference type="Proteomes" id="UP000078287">
    <property type="component" value="Unassembled WGS sequence"/>
</dbReference>
<protein>
    <submittedName>
        <fullName evidence="3">Phosphatase</fullName>
    </submittedName>
</protein>